<organism evidence="2 3">
    <name type="scientific">Candidatus Brocadia sapporoensis</name>
    <dbReference type="NCBI Taxonomy" id="392547"/>
    <lineage>
        <taxon>Bacteria</taxon>
        <taxon>Pseudomonadati</taxon>
        <taxon>Planctomycetota</taxon>
        <taxon>Candidatus Brocadiia</taxon>
        <taxon>Candidatus Brocadiales</taxon>
        <taxon>Candidatus Brocadiaceae</taxon>
        <taxon>Candidatus Brocadia</taxon>
    </lineage>
</organism>
<dbReference type="Proteomes" id="UP000242219">
    <property type="component" value="Unassembled WGS sequence"/>
</dbReference>
<evidence type="ECO:0000313" key="3">
    <source>
        <dbReference type="Proteomes" id="UP000242219"/>
    </source>
</evidence>
<evidence type="ECO:0000313" key="2">
    <source>
        <dbReference type="EMBL" id="OQD44904.1"/>
    </source>
</evidence>
<sequence length="120" mass="13733">MCGYRYFNRLKFQARAQIEHSNKTYAAELFDISLRGALLHSIVPLPLTKGTCCALKIHLPTSHISLKFHAELVHLNENNSGFKFLDADIDTMTHLRNLLGYNTGNPDQITDEFHFWLDSV</sequence>
<dbReference type="Pfam" id="PF07238">
    <property type="entry name" value="PilZ"/>
    <property type="match status" value="1"/>
</dbReference>
<accession>A0A1V6LXN7</accession>
<dbReference type="Gene3D" id="2.40.10.220">
    <property type="entry name" value="predicted glycosyltransferase like domains"/>
    <property type="match status" value="1"/>
</dbReference>
<comment type="caution">
    <text evidence="2">The sequence shown here is derived from an EMBL/GenBank/DDBJ whole genome shotgun (WGS) entry which is preliminary data.</text>
</comment>
<gene>
    <name evidence="2" type="ORF">BIY37_11330</name>
</gene>
<dbReference type="RefSeq" id="WP_070067938.1">
    <property type="nucleotide sequence ID" value="NZ_MJUW02000113.1"/>
</dbReference>
<feature type="domain" description="PilZ" evidence="1">
    <location>
        <begin position="5"/>
        <end position="99"/>
    </location>
</feature>
<evidence type="ECO:0000259" key="1">
    <source>
        <dbReference type="Pfam" id="PF07238"/>
    </source>
</evidence>
<dbReference type="AlphaFoldDB" id="A0A1V6LXN7"/>
<dbReference type="InterPro" id="IPR009875">
    <property type="entry name" value="PilZ_domain"/>
</dbReference>
<dbReference type="SUPFAM" id="SSF141371">
    <property type="entry name" value="PilZ domain-like"/>
    <property type="match status" value="1"/>
</dbReference>
<dbReference type="EMBL" id="MJUW02000113">
    <property type="protein sequence ID" value="OQD44904.1"/>
    <property type="molecule type" value="Genomic_DNA"/>
</dbReference>
<name>A0A1V6LXN7_9BACT</name>
<proteinExistence type="predicted"/>
<protein>
    <recommendedName>
        <fullName evidence="1">PilZ domain-containing protein</fullName>
    </recommendedName>
</protein>
<keyword evidence="3" id="KW-1185">Reference proteome</keyword>
<dbReference type="GO" id="GO:0035438">
    <property type="term" value="F:cyclic-di-GMP binding"/>
    <property type="evidence" value="ECO:0007669"/>
    <property type="project" value="InterPro"/>
</dbReference>
<reference evidence="2 3" key="1">
    <citation type="journal article" date="2016" name="Genome Announc.">
        <title>Draft Genome Sequence of the Anaerobic Ammonium-Oxidizing Bacterium 'Candidatus Brocadia sp. 40'.</title>
        <authorList>
            <person name="Ali M."/>
            <person name="Haroon M.F."/>
            <person name="Narita Y."/>
            <person name="Zhang L."/>
            <person name="Rangel Shaw D."/>
            <person name="Okabe S."/>
            <person name="Saikaly P.E."/>
        </authorList>
    </citation>
    <scope>NUCLEOTIDE SEQUENCE [LARGE SCALE GENOMIC DNA]</scope>
    <source>
        <strain evidence="2 3">40</strain>
    </source>
</reference>